<reference evidence="3" key="1">
    <citation type="submission" date="2016-04" db="EMBL/GenBank/DDBJ databases">
        <authorList>
            <person name="Nguyen H.D."/>
            <person name="Samba Siva P."/>
            <person name="Cullis J."/>
            <person name="Levesque C.A."/>
            <person name="Hambleton S."/>
        </authorList>
    </citation>
    <scope>NUCLEOTIDE SEQUENCE</scope>
    <source>
        <strain evidence="3">DAOMC 236416</strain>
    </source>
</reference>
<feature type="transmembrane region" description="Helical" evidence="2">
    <location>
        <begin position="6"/>
        <end position="28"/>
    </location>
</feature>
<evidence type="ECO:0000313" key="3">
    <source>
        <dbReference type="EMBL" id="KAE8256267.1"/>
    </source>
</evidence>
<feature type="compositionally biased region" description="Low complexity" evidence="1">
    <location>
        <begin position="415"/>
        <end position="430"/>
    </location>
</feature>
<proteinExistence type="predicted"/>
<dbReference type="Proteomes" id="UP000077521">
    <property type="component" value="Unassembled WGS sequence"/>
</dbReference>
<evidence type="ECO:0000256" key="2">
    <source>
        <dbReference type="SAM" id="Phobius"/>
    </source>
</evidence>
<feature type="compositionally biased region" description="Low complexity" evidence="1">
    <location>
        <begin position="381"/>
        <end position="397"/>
    </location>
</feature>
<evidence type="ECO:0000313" key="4">
    <source>
        <dbReference type="Proteomes" id="UP000077521"/>
    </source>
</evidence>
<dbReference type="AlphaFoldDB" id="A0A177TKJ6"/>
<name>A0A177TKJ6_9BASI</name>
<feature type="compositionally biased region" description="Polar residues" evidence="1">
    <location>
        <begin position="506"/>
        <end position="516"/>
    </location>
</feature>
<comment type="caution">
    <text evidence="3">The sequence shown here is derived from an EMBL/GenBank/DDBJ whole genome shotgun (WGS) entry which is preliminary data.</text>
</comment>
<reference evidence="3" key="2">
    <citation type="journal article" date="2019" name="IMA Fungus">
        <title>Genome sequencing and comparison of five Tilletia species to identify candidate genes for the detection of regulated species infecting wheat.</title>
        <authorList>
            <person name="Nguyen H.D.T."/>
            <person name="Sultana T."/>
            <person name="Kesanakurti P."/>
            <person name="Hambleton S."/>
        </authorList>
    </citation>
    <scope>NUCLEOTIDE SEQUENCE</scope>
    <source>
        <strain evidence="3">DAOMC 236416</strain>
    </source>
</reference>
<evidence type="ECO:0000256" key="1">
    <source>
        <dbReference type="SAM" id="MobiDB-lite"/>
    </source>
</evidence>
<feature type="compositionally biased region" description="Low complexity" evidence="1">
    <location>
        <begin position="127"/>
        <end position="150"/>
    </location>
</feature>
<keyword evidence="2" id="KW-0812">Transmembrane</keyword>
<feature type="region of interest" description="Disordered" evidence="1">
    <location>
        <begin position="50"/>
        <end position="157"/>
    </location>
</feature>
<feature type="region of interest" description="Disordered" evidence="1">
    <location>
        <begin position="369"/>
        <end position="401"/>
    </location>
</feature>
<feature type="compositionally biased region" description="Low complexity" evidence="1">
    <location>
        <begin position="333"/>
        <end position="344"/>
    </location>
</feature>
<accession>A0A177TKJ6</accession>
<dbReference type="EMBL" id="LWDF02000138">
    <property type="protein sequence ID" value="KAE8256267.1"/>
    <property type="molecule type" value="Genomic_DNA"/>
</dbReference>
<organism evidence="3 4">
    <name type="scientific">Tilletia indica</name>
    <dbReference type="NCBI Taxonomy" id="43049"/>
    <lineage>
        <taxon>Eukaryota</taxon>
        <taxon>Fungi</taxon>
        <taxon>Dikarya</taxon>
        <taxon>Basidiomycota</taxon>
        <taxon>Ustilaginomycotina</taxon>
        <taxon>Exobasidiomycetes</taxon>
        <taxon>Tilletiales</taxon>
        <taxon>Tilletiaceae</taxon>
        <taxon>Tilletia</taxon>
    </lineage>
</organism>
<feature type="compositionally biased region" description="Pro residues" evidence="1">
    <location>
        <begin position="451"/>
        <end position="464"/>
    </location>
</feature>
<sequence length="526" mass="54093">MAQPPTAAIAVACIFAGLAALYFSYRIYLKIYNRGARKLAEQQQQQEAQLALSSSHSAKYPPSAPIASAFHNNHRPAYTPFHHHHFSSSHSTNPQTTYNTNNTTQVNTFSSSTTSATNKSLLHPQTATPSPLQSNSSSSLSSSAIASPTTDQTSTQQLHDAVVAAAVLNSEADPQHQPTPAPLPITLGSNTTTGAIQRQYAAARQYGTAPNGTLTPSALATLGSNGGAAAATNGPGSVYAGSEGNGSAAGNGNAGSVLGVPSLYGGQRIKRESYLPHLNRDAMQIVTPSPLGFGLGGMATATDQRTLAFSKASGIGDHESLLSDPLLSSTIVPGAPNGNAQGGPPSAGGAGAPPSGEWEQRINAYRTGAASAGGSSVGHAPRGSVSSLSGVVGPGPSTNTPAAEYLAQQQRQLRLNASGQQQQQQQQHQQPHTMTPTSRRSNGPSGSSPSSPAPPPSSYRPPPLNTMYAGPPRAPSPSRSSPQSSTGPPSSAVPDLEEQRRLSALTARQSPLQRMSSGEIWSENAK</sequence>
<feature type="compositionally biased region" description="Low complexity" evidence="1">
    <location>
        <begin position="438"/>
        <end position="450"/>
    </location>
</feature>
<feature type="region of interest" description="Disordered" evidence="1">
    <location>
        <begin position="415"/>
        <end position="526"/>
    </location>
</feature>
<keyword evidence="4" id="KW-1185">Reference proteome</keyword>
<protein>
    <submittedName>
        <fullName evidence="3">Uncharacterized protein</fullName>
    </submittedName>
</protein>
<keyword evidence="2" id="KW-1133">Transmembrane helix</keyword>
<gene>
    <name evidence="3" type="ORF">A4X13_0g2756</name>
</gene>
<feature type="compositionally biased region" description="Low complexity" evidence="1">
    <location>
        <begin position="88"/>
        <end position="117"/>
    </location>
</feature>
<keyword evidence="2" id="KW-0472">Membrane</keyword>
<feature type="compositionally biased region" description="Low complexity" evidence="1">
    <location>
        <begin position="476"/>
        <end position="490"/>
    </location>
</feature>
<feature type="region of interest" description="Disordered" evidence="1">
    <location>
        <begin position="171"/>
        <end position="190"/>
    </location>
</feature>
<feature type="region of interest" description="Disordered" evidence="1">
    <location>
        <begin position="327"/>
        <end position="357"/>
    </location>
</feature>